<evidence type="ECO:0000313" key="1">
    <source>
        <dbReference type="EMBL" id="KAI9169723.1"/>
    </source>
</evidence>
<evidence type="ECO:0000313" key="2">
    <source>
        <dbReference type="Proteomes" id="UP001064489"/>
    </source>
</evidence>
<name>A0AAD5IM12_ACENE</name>
<reference evidence="1" key="2">
    <citation type="submission" date="2023-02" db="EMBL/GenBank/DDBJ databases">
        <authorList>
            <person name="Swenson N.G."/>
            <person name="Wegrzyn J.L."/>
            <person name="Mcevoy S.L."/>
        </authorList>
    </citation>
    <scope>NUCLEOTIDE SEQUENCE</scope>
    <source>
        <strain evidence="1">91603</strain>
        <tissue evidence="1">Leaf</tissue>
    </source>
</reference>
<organism evidence="1 2">
    <name type="scientific">Acer negundo</name>
    <name type="common">Box elder</name>
    <dbReference type="NCBI Taxonomy" id="4023"/>
    <lineage>
        <taxon>Eukaryota</taxon>
        <taxon>Viridiplantae</taxon>
        <taxon>Streptophyta</taxon>
        <taxon>Embryophyta</taxon>
        <taxon>Tracheophyta</taxon>
        <taxon>Spermatophyta</taxon>
        <taxon>Magnoliopsida</taxon>
        <taxon>eudicotyledons</taxon>
        <taxon>Gunneridae</taxon>
        <taxon>Pentapetalae</taxon>
        <taxon>rosids</taxon>
        <taxon>malvids</taxon>
        <taxon>Sapindales</taxon>
        <taxon>Sapindaceae</taxon>
        <taxon>Hippocastanoideae</taxon>
        <taxon>Acereae</taxon>
        <taxon>Acer</taxon>
    </lineage>
</organism>
<dbReference type="Proteomes" id="UP001064489">
    <property type="component" value="Chromosome 7"/>
</dbReference>
<reference evidence="1" key="1">
    <citation type="journal article" date="2022" name="Plant J.">
        <title>Strategies of tolerance reflected in two North American maple genomes.</title>
        <authorList>
            <person name="McEvoy S.L."/>
            <person name="Sezen U.U."/>
            <person name="Trouern-Trend A."/>
            <person name="McMahon S.M."/>
            <person name="Schaberg P.G."/>
            <person name="Yang J."/>
            <person name="Wegrzyn J.L."/>
            <person name="Swenson N.G."/>
        </authorList>
    </citation>
    <scope>NUCLEOTIDE SEQUENCE</scope>
    <source>
        <strain evidence="1">91603</strain>
    </source>
</reference>
<proteinExistence type="predicted"/>
<protein>
    <submittedName>
        <fullName evidence="1">Uncharacterized protein</fullName>
    </submittedName>
</protein>
<dbReference type="AlphaFoldDB" id="A0AAD5IM12"/>
<comment type="caution">
    <text evidence="1">The sequence shown here is derived from an EMBL/GenBank/DDBJ whole genome shotgun (WGS) entry which is preliminary data.</text>
</comment>
<sequence length="153" mass="16953">MDTAITVTVSRITITVMISYAPVARAAEDGDELGGLSVIFVIMISYLRQQRGLLGMLLSIRRQLLRRCSATAGRRFAHPPPPLLCSVAADLFREWKTKSPDIVLRRSSSLFRCISRHHIIDSNGCKLQSPEFFPPSSPNSIEISQGPMLEADL</sequence>
<gene>
    <name evidence="1" type="ORF">LWI28_016650</name>
</gene>
<dbReference type="EMBL" id="JAJSOW010000104">
    <property type="protein sequence ID" value="KAI9169723.1"/>
    <property type="molecule type" value="Genomic_DNA"/>
</dbReference>
<keyword evidence="2" id="KW-1185">Reference proteome</keyword>
<accession>A0AAD5IM12</accession>